<dbReference type="EMBL" id="JACGWJ010000005">
    <property type="protein sequence ID" value="KAL0418458.1"/>
    <property type="molecule type" value="Genomic_DNA"/>
</dbReference>
<reference evidence="1" key="1">
    <citation type="submission" date="2020-06" db="EMBL/GenBank/DDBJ databases">
        <authorList>
            <person name="Li T."/>
            <person name="Hu X."/>
            <person name="Zhang T."/>
            <person name="Song X."/>
            <person name="Zhang H."/>
            <person name="Dai N."/>
            <person name="Sheng W."/>
            <person name="Hou X."/>
            <person name="Wei L."/>
        </authorList>
    </citation>
    <scope>NUCLEOTIDE SEQUENCE</scope>
    <source>
        <strain evidence="1">G02</strain>
        <tissue evidence="1">Leaf</tissue>
    </source>
</reference>
<name>A0AAW2UPG4_SESRA</name>
<proteinExistence type="predicted"/>
<accession>A0AAW2UPG4</accession>
<gene>
    <name evidence="1" type="ORF">Sradi_1259300</name>
</gene>
<evidence type="ECO:0000313" key="1">
    <source>
        <dbReference type="EMBL" id="KAL0418458.1"/>
    </source>
</evidence>
<organism evidence="1">
    <name type="scientific">Sesamum radiatum</name>
    <name type="common">Black benniseed</name>
    <dbReference type="NCBI Taxonomy" id="300843"/>
    <lineage>
        <taxon>Eukaryota</taxon>
        <taxon>Viridiplantae</taxon>
        <taxon>Streptophyta</taxon>
        <taxon>Embryophyta</taxon>
        <taxon>Tracheophyta</taxon>
        <taxon>Spermatophyta</taxon>
        <taxon>Magnoliopsida</taxon>
        <taxon>eudicotyledons</taxon>
        <taxon>Gunneridae</taxon>
        <taxon>Pentapetalae</taxon>
        <taxon>asterids</taxon>
        <taxon>lamiids</taxon>
        <taxon>Lamiales</taxon>
        <taxon>Pedaliaceae</taxon>
        <taxon>Sesamum</taxon>
    </lineage>
</organism>
<sequence>MWSSAAASTRHVNCGLPPEFFFVAPASSFQHHHQEAAAAAATTINFDPHSINASNAIGVGVGVGVIPLLTATPCVTQPSIAGVLRRMKTCSTTPAAALAAGGCSCGNTSRDRILTT</sequence>
<dbReference type="AlphaFoldDB" id="A0AAW2UPG4"/>
<comment type="caution">
    <text evidence="1">The sequence shown here is derived from an EMBL/GenBank/DDBJ whole genome shotgun (WGS) entry which is preliminary data.</text>
</comment>
<reference evidence="1" key="2">
    <citation type="journal article" date="2024" name="Plant">
        <title>Genomic evolution and insights into agronomic trait innovations of Sesamum species.</title>
        <authorList>
            <person name="Miao H."/>
            <person name="Wang L."/>
            <person name="Qu L."/>
            <person name="Liu H."/>
            <person name="Sun Y."/>
            <person name="Le M."/>
            <person name="Wang Q."/>
            <person name="Wei S."/>
            <person name="Zheng Y."/>
            <person name="Lin W."/>
            <person name="Duan Y."/>
            <person name="Cao H."/>
            <person name="Xiong S."/>
            <person name="Wang X."/>
            <person name="Wei L."/>
            <person name="Li C."/>
            <person name="Ma Q."/>
            <person name="Ju M."/>
            <person name="Zhao R."/>
            <person name="Li G."/>
            <person name="Mu C."/>
            <person name="Tian Q."/>
            <person name="Mei H."/>
            <person name="Zhang T."/>
            <person name="Gao T."/>
            <person name="Zhang H."/>
        </authorList>
    </citation>
    <scope>NUCLEOTIDE SEQUENCE</scope>
    <source>
        <strain evidence="1">G02</strain>
    </source>
</reference>
<protein>
    <submittedName>
        <fullName evidence="1">Uncharacterized protein</fullName>
    </submittedName>
</protein>